<dbReference type="Gene3D" id="2.10.109.10">
    <property type="entry name" value="Umud Fragment, subunit A"/>
    <property type="match status" value="1"/>
</dbReference>
<keyword evidence="3" id="KW-0812">Transmembrane</keyword>
<feature type="domain" description="Peptidase S26" evidence="4">
    <location>
        <begin position="6"/>
        <end position="163"/>
    </location>
</feature>
<dbReference type="NCBIfam" id="TIGR02227">
    <property type="entry name" value="sigpep_I_bact"/>
    <property type="match status" value="1"/>
</dbReference>
<dbReference type="GO" id="GO:0004252">
    <property type="term" value="F:serine-type endopeptidase activity"/>
    <property type="evidence" value="ECO:0007669"/>
    <property type="project" value="InterPro"/>
</dbReference>
<evidence type="ECO:0000256" key="3">
    <source>
        <dbReference type="RuleBase" id="RU362042"/>
    </source>
</evidence>
<dbReference type="GO" id="GO:0006465">
    <property type="term" value="P:signal peptide processing"/>
    <property type="evidence" value="ECO:0007669"/>
    <property type="project" value="InterPro"/>
</dbReference>
<dbReference type="InterPro" id="IPR019533">
    <property type="entry name" value="Peptidase_S26"/>
</dbReference>
<evidence type="ECO:0000313" key="5">
    <source>
        <dbReference type="EMBL" id="POA09592.1"/>
    </source>
</evidence>
<keyword evidence="3" id="KW-0378">Hydrolase</keyword>
<dbReference type="InterPro" id="IPR036286">
    <property type="entry name" value="LexA/Signal_pep-like_sf"/>
</dbReference>
<evidence type="ECO:0000256" key="1">
    <source>
        <dbReference type="ARBA" id="ARBA00004401"/>
    </source>
</evidence>
<reference evidence="5 6" key="1">
    <citation type="submission" date="2017-08" db="EMBL/GenBank/DDBJ databases">
        <title>Draft genome sequences of 64 type strains of genus Staph aureus.</title>
        <authorList>
            <person name="Cole K."/>
            <person name="Golubchik T."/>
            <person name="Russell J."/>
            <person name="Foster D."/>
            <person name="Llewelyn M."/>
            <person name="Wilson D."/>
            <person name="Crook D."/>
            <person name="Paul J."/>
        </authorList>
    </citation>
    <scope>NUCLEOTIDE SEQUENCE [LARGE SCALE GENOMIC DNA]</scope>
    <source>
        <strain evidence="5 6">DSM 29875</strain>
    </source>
</reference>
<gene>
    <name evidence="5" type="primary">lepB</name>
    <name evidence="5" type="ORF">CD039_02270</name>
</gene>
<keyword evidence="6" id="KW-1185">Reference proteome</keyword>
<dbReference type="SUPFAM" id="SSF51306">
    <property type="entry name" value="LexA/Signal peptidase"/>
    <property type="match status" value="1"/>
</dbReference>
<keyword evidence="3" id="KW-0645">Protease</keyword>
<keyword evidence="3" id="KW-1133">Transmembrane helix</keyword>
<comment type="subcellular location">
    <subcellularLocation>
        <location evidence="1">Cell membrane</location>
        <topology evidence="1">Single-pass type II membrane protein</topology>
    </subcellularLocation>
    <subcellularLocation>
        <location evidence="3">Membrane</location>
        <topology evidence="3">Single-pass type II membrane protein</topology>
    </subcellularLocation>
</comment>
<keyword evidence="3" id="KW-0472">Membrane</keyword>
<dbReference type="GO" id="GO:0009003">
    <property type="term" value="F:signal peptidase activity"/>
    <property type="evidence" value="ECO:0007669"/>
    <property type="project" value="UniProtKB-EC"/>
</dbReference>
<comment type="similarity">
    <text evidence="2 3">Belongs to the peptidase S26 family.</text>
</comment>
<comment type="caution">
    <text evidence="5">The sequence shown here is derived from an EMBL/GenBank/DDBJ whole genome shotgun (WGS) entry which is preliminary data.</text>
</comment>
<dbReference type="PANTHER" id="PTHR43390:SF1">
    <property type="entry name" value="CHLOROPLAST PROCESSING PEPTIDASE"/>
    <property type="match status" value="1"/>
</dbReference>
<organism evidence="5 6">
    <name type="scientific">Staphylococcus argensis</name>
    <dbReference type="NCBI Taxonomy" id="1607738"/>
    <lineage>
        <taxon>Bacteria</taxon>
        <taxon>Bacillati</taxon>
        <taxon>Bacillota</taxon>
        <taxon>Bacilli</taxon>
        <taxon>Bacillales</taxon>
        <taxon>Staphylococcaceae</taxon>
        <taxon>Staphylococcus</taxon>
    </lineage>
</organism>
<dbReference type="GO" id="GO:0005886">
    <property type="term" value="C:plasma membrane"/>
    <property type="evidence" value="ECO:0007669"/>
    <property type="project" value="UniProtKB-SubCell"/>
</dbReference>
<dbReference type="GeneID" id="98297161"/>
<evidence type="ECO:0000313" key="6">
    <source>
        <dbReference type="Proteomes" id="UP000242712"/>
    </source>
</evidence>
<proteinExistence type="inferred from homology"/>
<dbReference type="Proteomes" id="UP000242712">
    <property type="component" value="Unassembled WGS sequence"/>
</dbReference>
<dbReference type="PRINTS" id="PR00727">
    <property type="entry name" value="LEADERPTASE"/>
</dbReference>
<dbReference type="CDD" id="cd06530">
    <property type="entry name" value="S26_SPase_I"/>
    <property type="match status" value="1"/>
</dbReference>
<dbReference type="OrthoDB" id="9802919at2"/>
<dbReference type="Pfam" id="PF10502">
    <property type="entry name" value="Peptidase_S26"/>
    <property type="match status" value="1"/>
</dbReference>
<accession>A0A2K4FE16</accession>
<evidence type="ECO:0000259" key="4">
    <source>
        <dbReference type="Pfam" id="PF10502"/>
    </source>
</evidence>
<comment type="catalytic activity">
    <reaction evidence="3">
        <text>Cleavage of hydrophobic, N-terminal signal or leader sequences from secreted and periplasmic proteins.</text>
        <dbReference type="EC" id="3.4.21.89"/>
    </reaction>
</comment>
<protein>
    <recommendedName>
        <fullName evidence="3">Signal peptidase I</fullName>
        <ecNumber evidence="3">3.4.21.89</ecNumber>
    </recommendedName>
</protein>
<dbReference type="InterPro" id="IPR000223">
    <property type="entry name" value="Pept_S26A_signal_pept_1"/>
</dbReference>
<dbReference type="AlphaFoldDB" id="A0A2K4FE16"/>
<feature type="transmembrane region" description="Helical" evidence="3">
    <location>
        <begin position="7"/>
        <end position="30"/>
    </location>
</feature>
<evidence type="ECO:0000256" key="2">
    <source>
        <dbReference type="ARBA" id="ARBA00009370"/>
    </source>
</evidence>
<dbReference type="PANTHER" id="PTHR43390">
    <property type="entry name" value="SIGNAL PEPTIDASE I"/>
    <property type="match status" value="1"/>
</dbReference>
<dbReference type="EC" id="3.4.21.89" evidence="3"/>
<dbReference type="RefSeq" id="WP_103370951.1">
    <property type="nucleotide sequence ID" value="NZ_CBCRVO010000001.1"/>
</dbReference>
<name>A0A2K4FE16_9STAP</name>
<sequence>MPRILKHLISLVIAIIIVMLIQTFLVRGYVVQDKAMQPTLSPEDRVIINKVNTMFNRLHGGDVILYRQYGQLHISRIIGQPGETIEFKKGQLYRNDQQVDEPYATQGQIKHLELRHVKGSEGDIVPPDAYFVLNDQRNNQSDSRTYGYIQHSDIIGHVSFRYYPLQRMTWQFKGD</sequence>
<dbReference type="EMBL" id="PPPX01000001">
    <property type="protein sequence ID" value="POA09592.1"/>
    <property type="molecule type" value="Genomic_DNA"/>
</dbReference>